<protein>
    <submittedName>
        <fullName evidence="1">Uncharacterized protein</fullName>
    </submittedName>
</protein>
<dbReference type="Proteomes" id="UP000024635">
    <property type="component" value="Unassembled WGS sequence"/>
</dbReference>
<evidence type="ECO:0000313" key="1">
    <source>
        <dbReference type="EMBL" id="EYC39778.1"/>
    </source>
</evidence>
<reference evidence="2" key="1">
    <citation type="journal article" date="2015" name="Nat. Genet.">
        <title>The genome and transcriptome of the zoonotic hookworm Ancylostoma ceylanicum identify infection-specific gene families.</title>
        <authorList>
            <person name="Schwarz E.M."/>
            <person name="Hu Y."/>
            <person name="Antoshechkin I."/>
            <person name="Miller M.M."/>
            <person name="Sternberg P.W."/>
            <person name="Aroian R.V."/>
        </authorList>
    </citation>
    <scope>NUCLEOTIDE SEQUENCE</scope>
    <source>
        <strain evidence="2">HY135</strain>
    </source>
</reference>
<keyword evidence="2" id="KW-1185">Reference proteome</keyword>
<gene>
    <name evidence="1" type="primary">Acey_s0640.g1000</name>
    <name evidence="1" type="ORF">Y032_0640g1000</name>
</gene>
<organism evidence="1 2">
    <name type="scientific">Ancylostoma ceylanicum</name>
    <dbReference type="NCBI Taxonomy" id="53326"/>
    <lineage>
        <taxon>Eukaryota</taxon>
        <taxon>Metazoa</taxon>
        <taxon>Ecdysozoa</taxon>
        <taxon>Nematoda</taxon>
        <taxon>Chromadorea</taxon>
        <taxon>Rhabditida</taxon>
        <taxon>Rhabditina</taxon>
        <taxon>Rhabditomorpha</taxon>
        <taxon>Strongyloidea</taxon>
        <taxon>Ancylostomatidae</taxon>
        <taxon>Ancylostomatinae</taxon>
        <taxon>Ancylostoma</taxon>
    </lineage>
</organism>
<dbReference type="AlphaFoldDB" id="A0A016WL65"/>
<dbReference type="EMBL" id="JARK01000240">
    <property type="protein sequence ID" value="EYC39778.1"/>
    <property type="molecule type" value="Genomic_DNA"/>
</dbReference>
<evidence type="ECO:0000313" key="2">
    <source>
        <dbReference type="Proteomes" id="UP000024635"/>
    </source>
</evidence>
<comment type="caution">
    <text evidence="1">The sequence shown here is derived from an EMBL/GenBank/DDBJ whole genome shotgun (WGS) entry which is preliminary data.</text>
</comment>
<name>A0A016WL65_9BILA</name>
<sequence>MHYSILIILSSRFFYDAMELIVGLFMTARRINEQGTLHATLSEIVLDQPIISAQDKIMRFISAQRLIDKFSGCLLIQNASGDNGVSNDFLTQQSPSEEHKEQTLDRTSECMLLKTGYYSNIVL</sequence>
<proteinExistence type="predicted"/>
<accession>A0A016WL65</accession>